<evidence type="ECO:0000313" key="3">
    <source>
        <dbReference type="EnsemblProtists" id="EKX52308"/>
    </source>
</evidence>
<dbReference type="AlphaFoldDB" id="L1JW50"/>
<dbReference type="Proteomes" id="UP000011087">
    <property type="component" value="Unassembled WGS sequence"/>
</dbReference>
<dbReference type="InterPro" id="IPR050122">
    <property type="entry name" value="RTK"/>
</dbReference>
<protein>
    <recommendedName>
        <fullName evidence="1">Protein kinase domain-containing protein</fullName>
    </recommendedName>
</protein>
<organism evidence="2">
    <name type="scientific">Guillardia theta (strain CCMP2712)</name>
    <name type="common">Cryptophyte</name>
    <dbReference type="NCBI Taxonomy" id="905079"/>
    <lineage>
        <taxon>Eukaryota</taxon>
        <taxon>Cryptophyceae</taxon>
        <taxon>Pyrenomonadales</taxon>
        <taxon>Geminigeraceae</taxon>
        <taxon>Guillardia</taxon>
    </lineage>
</organism>
<dbReference type="GO" id="GO:0043235">
    <property type="term" value="C:receptor complex"/>
    <property type="evidence" value="ECO:0007669"/>
    <property type="project" value="TreeGrafter"/>
</dbReference>
<dbReference type="OrthoDB" id="5973798at2759"/>
<dbReference type="PANTHER" id="PTHR24416">
    <property type="entry name" value="TYROSINE-PROTEIN KINASE RECEPTOR"/>
    <property type="match status" value="1"/>
</dbReference>
<dbReference type="KEGG" id="gtt:GUITHDRAFT_62247"/>
<dbReference type="SUPFAM" id="SSF56112">
    <property type="entry name" value="Protein kinase-like (PK-like)"/>
    <property type="match status" value="1"/>
</dbReference>
<dbReference type="InterPro" id="IPR001245">
    <property type="entry name" value="Ser-Thr/Tyr_kinase_cat_dom"/>
</dbReference>
<gene>
    <name evidence="2" type="ORF">GUITHDRAFT_62247</name>
</gene>
<keyword evidence="4" id="KW-1185">Reference proteome</keyword>
<dbReference type="GO" id="GO:0005524">
    <property type="term" value="F:ATP binding"/>
    <property type="evidence" value="ECO:0007669"/>
    <property type="project" value="InterPro"/>
</dbReference>
<dbReference type="GO" id="GO:0005886">
    <property type="term" value="C:plasma membrane"/>
    <property type="evidence" value="ECO:0007669"/>
    <property type="project" value="TreeGrafter"/>
</dbReference>
<reference evidence="2 4" key="1">
    <citation type="journal article" date="2012" name="Nature">
        <title>Algal genomes reveal evolutionary mosaicism and the fate of nucleomorphs.</title>
        <authorList>
            <consortium name="DOE Joint Genome Institute"/>
            <person name="Curtis B.A."/>
            <person name="Tanifuji G."/>
            <person name="Burki F."/>
            <person name="Gruber A."/>
            <person name="Irimia M."/>
            <person name="Maruyama S."/>
            <person name="Arias M.C."/>
            <person name="Ball S.G."/>
            <person name="Gile G.H."/>
            <person name="Hirakawa Y."/>
            <person name="Hopkins J.F."/>
            <person name="Kuo A."/>
            <person name="Rensing S.A."/>
            <person name="Schmutz J."/>
            <person name="Symeonidi A."/>
            <person name="Elias M."/>
            <person name="Eveleigh R.J."/>
            <person name="Herman E.K."/>
            <person name="Klute M.J."/>
            <person name="Nakayama T."/>
            <person name="Obornik M."/>
            <person name="Reyes-Prieto A."/>
            <person name="Armbrust E.V."/>
            <person name="Aves S.J."/>
            <person name="Beiko R.G."/>
            <person name="Coutinho P."/>
            <person name="Dacks J.B."/>
            <person name="Durnford D.G."/>
            <person name="Fast N.M."/>
            <person name="Green B.R."/>
            <person name="Grisdale C.J."/>
            <person name="Hempel F."/>
            <person name="Henrissat B."/>
            <person name="Hoppner M.P."/>
            <person name="Ishida K."/>
            <person name="Kim E."/>
            <person name="Koreny L."/>
            <person name="Kroth P.G."/>
            <person name="Liu Y."/>
            <person name="Malik S.B."/>
            <person name="Maier U.G."/>
            <person name="McRose D."/>
            <person name="Mock T."/>
            <person name="Neilson J.A."/>
            <person name="Onodera N.T."/>
            <person name="Poole A.M."/>
            <person name="Pritham E.J."/>
            <person name="Richards T.A."/>
            <person name="Rocap G."/>
            <person name="Roy S.W."/>
            <person name="Sarai C."/>
            <person name="Schaack S."/>
            <person name="Shirato S."/>
            <person name="Slamovits C.H."/>
            <person name="Spencer D.F."/>
            <person name="Suzuki S."/>
            <person name="Worden A.Z."/>
            <person name="Zauner S."/>
            <person name="Barry K."/>
            <person name="Bell C."/>
            <person name="Bharti A.K."/>
            <person name="Crow J.A."/>
            <person name="Grimwood J."/>
            <person name="Kramer R."/>
            <person name="Lindquist E."/>
            <person name="Lucas S."/>
            <person name="Salamov A."/>
            <person name="McFadden G.I."/>
            <person name="Lane C.E."/>
            <person name="Keeling P.J."/>
            <person name="Gray M.W."/>
            <person name="Grigoriev I.V."/>
            <person name="Archibald J.M."/>
        </authorList>
    </citation>
    <scope>NUCLEOTIDE SEQUENCE</scope>
    <source>
        <strain evidence="2 4">CCMP2712</strain>
    </source>
</reference>
<dbReference type="EnsemblProtists" id="EKX52308">
    <property type="protein sequence ID" value="EKX52308"/>
    <property type="gene ID" value="GUITHDRAFT_62247"/>
</dbReference>
<feature type="non-terminal residue" evidence="2">
    <location>
        <position position="90"/>
    </location>
</feature>
<reference evidence="3" key="3">
    <citation type="submission" date="2016-03" db="UniProtKB">
        <authorList>
            <consortium name="EnsemblProtists"/>
        </authorList>
    </citation>
    <scope>IDENTIFICATION</scope>
</reference>
<dbReference type="PANTHER" id="PTHR24416:SF617">
    <property type="entry name" value="RET ONCOGENE, ISOFORM A"/>
    <property type="match status" value="1"/>
</dbReference>
<feature type="domain" description="Protein kinase" evidence="1">
    <location>
        <begin position="1"/>
        <end position="90"/>
    </location>
</feature>
<dbReference type="Gene3D" id="1.10.510.10">
    <property type="entry name" value="Transferase(Phosphotransferase) domain 1"/>
    <property type="match status" value="1"/>
</dbReference>
<sequence>RYLPPETLMKRRFTTKSDVWAFAVTAWEIISGGMLPYWELADEAEVKRKVSQGYRLARPQELDNHWEQLWKTLRDCWDTNPKARPSFQDI</sequence>
<accession>L1JW50</accession>
<dbReference type="InterPro" id="IPR011009">
    <property type="entry name" value="Kinase-like_dom_sf"/>
</dbReference>
<dbReference type="Pfam" id="PF07714">
    <property type="entry name" value="PK_Tyr_Ser-Thr"/>
    <property type="match status" value="1"/>
</dbReference>
<name>L1JW50_GUITC</name>
<dbReference type="STRING" id="905079.L1JW50"/>
<dbReference type="PROSITE" id="PS50011">
    <property type="entry name" value="PROTEIN_KINASE_DOM"/>
    <property type="match status" value="1"/>
</dbReference>
<evidence type="ECO:0000259" key="1">
    <source>
        <dbReference type="PROSITE" id="PS50011"/>
    </source>
</evidence>
<dbReference type="HOGENOM" id="CLU_000288_7_26_1"/>
<proteinExistence type="predicted"/>
<dbReference type="GeneID" id="17308728"/>
<feature type="non-terminal residue" evidence="2">
    <location>
        <position position="1"/>
    </location>
</feature>
<evidence type="ECO:0000313" key="2">
    <source>
        <dbReference type="EMBL" id="EKX52308.1"/>
    </source>
</evidence>
<evidence type="ECO:0000313" key="4">
    <source>
        <dbReference type="Proteomes" id="UP000011087"/>
    </source>
</evidence>
<dbReference type="RefSeq" id="XP_005839288.1">
    <property type="nucleotide sequence ID" value="XM_005839231.1"/>
</dbReference>
<dbReference type="eggNOG" id="KOG0196">
    <property type="taxonomic scope" value="Eukaryota"/>
</dbReference>
<reference evidence="4" key="2">
    <citation type="submission" date="2012-11" db="EMBL/GenBank/DDBJ databases">
        <authorList>
            <person name="Kuo A."/>
            <person name="Curtis B.A."/>
            <person name="Tanifuji G."/>
            <person name="Burki F."/>
            <person name="Gruber A."/>
            <person name="Irimia M."/>
            <person name="Maruyama S."/>
            <person name="Arias M.C."/>
            <person name="Ball S.G."/>
            <person name="Gile G.H."/>
            <person name="Hirakawa Y."/>
            <person name="Hopkins J.F."/>
            <person name="Rensing S.A."/>
            <person name="Schmutz J."/>
            <person name="Symeonidi A."/>
            <person name="Elias M."/>
            <person name="Eveleigh R.J."/>
            <person name="Herman E.K."/>
            <person name="Klute M.J."/>
            <person name="Nakayama T."/>
            <person name="Obornik M."/>
            <person name="Reyes-Prieto A."/>
            <person name="Armbrust E.V."/>
            <person name="Aves S.J."/>
            <person name="Beiko R.G."/>
            <person name="Coutinho P."/>
            <person name="Dacks J.B."/>
            <person name="Durnford D.G."/>
            <person name="Fast N.M."/>
            <person name="Green B.R."/>
            <person name="Grisdale C."/>
            <person name="Hempe F."/>
            <person name="Henrissat B."/>
            <person name="Hoppner M.P."/>
            <person name="Ishida K.-I."/>
            <person name="Kim E."/>
            <person name="Koreny L."/>
            <person name="Kroth P.G."/>
            <person name="Liu Y."/>
            <person name="Malik S.-B."/>
            <person name="Maier U.G."/>
            <person name="McRose D."/>
            <person name="Mock T."/>
            <person name="Neilson J.A."/>
            <person name="Onodera N.T."/>
            <person name="Poole A.M."/>
            <person name="Pritham E.J."/>
            <person name="Richards T.A."/>
            <person name="Rocap G."/>
            <person name="Roy S.W."/>
            <person name="Sarai C."/>
            <person name="Schaack S."/>
            <person name="Shirato S."/>
            <person name="Slamovits C.H."/>
            <person name="Spencer D.F."/>
            <person name="Suzuki S."/>
            <person name="Worden A.Z."/>
            <person name="Zauner S."/>
            <person name="Barry K."/>
            <person name="Bell C."/>
            <person name="Bharti A.K."/>
            <person name="Crow J.A."/>
            <person name="Grimwood J."/>
            <person name="Kramer R."/>
            <person name="Lindquist E."/>
            <person name="Lucas S."/>
            <person name="Salamov A."/>
            <person name="McFadden G.I."/>
            <person name="Lane C.E."/>
            <person name="Keeling P.J."/>
            <person name="Gray M.W."/>
            <person name="Grigoriev I.V."/>
            <person name="Archibald J.M."/>
        </authorList>
    </citation>
    <scope>NUCLEOTIDE SEQUENCE</scope>
    <source>
        <strain evidence="4">CCMP2712</strain>
    </source>
</reference>
<dbReference type="PaxDb" id="55529-EKX52308"/>
<dbReference type="GO" id="GO:0007169">
    <property type="term" value="P:cell surface receptor protein tyrosine kinase signaling pathway"/>
    <property type="evidence" value="ECO:0007669"/>
    <property type="project" value="TreeGrafter"/>
</dbReference>
<dbReference type="EMBL" id="JH992973">
    <property type="protein sequence ID" value="EKX52308.1"/>
    <property type="molecule type" value="Genomic_DNA"/>
</dbReference>
<dbReference type="InterPro" id="IPR000719">
    <property type="entry name" value="Prot_kinase_dom"/>
</dbReference>
<dbReference type="OMA" id="PYPTFTN"/>
<dbReference type="GO" id="GO:0004714">
    <property type="term" value="F:transmembrane receptor protein tyrosine kinase activity"/>
    <property type="evidence" value="ECO:0007669"/>
    <property type="project" value="TreeGrafter"/>
</dbReference>